<dbReference type="Pfam" id="PF01032">
    <property type="entry name" value="FecCD"/>
    <property type="match status" value="1"/>
</dbReference>
<dbReference type="GO" id="GO:0022857">
    <property type="term" value="F:transmembrane transporter activity"/>
    <property type="evidence" value="ECO:0007669"/>
    <property type="project" value="InterPro"/>
</dbReference>
<feature type="transmembrane region" description="Helical" evidence="8">
    <location>
        <begin position="255"/>
        <end position="280"/>
    </location>
</feature>
<evidence type="ECO:0000313" key="9">
    <source>
        <dbReference type="EMBL" id="EGO62857.1"/>
    </source>
</evidence>
<dbReference type="InterPro" id="IPR000522">
    <property type="entry name" value="ABC_transptr_permease_BtuC"/>
</dbReference>
<dbReference type="Proteomes" id="UP000003240">
    <property type="component" value="Unassembled WGS sequence"/>
</dbReference>
<feature type="transmembrane region" description="Helical" evidence="8">
    <location>
        <begin position="325"/>
        <end position="342"/>
    </location>
</feature>
<name>F7NM56_9FIRM</name>
<dbReference type="EMBL" id="AFGF01000162">
    <property type="protein sequence ID" value="EGO62857.1"/>
    <property type="molecule type" value="Genomic_DNA"/>
</dbReference>
<keyword evidence="5 8" id="KW-0812">Transmembrane</keyword>
<evidence type="ECO:0000256" key="2">
    <source>
        <dbReference type="ARBA" id="ARBA00007935"/>
    </source>
</evidence>
<keyword evidence="3" id="KW-0813">Transport</keyword>
<evidence type="ECO:0000256" key="3">
    <source>
        <dbReference type="ARBA" id="ARBA00022448"/>
    </source>
</evidence>
<keyword evidence="6 8" id="KW-1133">Transmembrane helix</keyword>
<reference evidence="9 10" key="1">
    <citation type="journal article" date="2011" name="EMBO J.">
        <title>Structural diversity of bacterial flagellar motors.</title>
        <authorList>
            <person name="Chen S."/>
            <person name="Beeby M."/>
            <person name="Murphy G.E."/>
            <person name="Leadbetter J.R."/>
            <person name="Hendrixson D.R."/>
            <person name="Briegel A."/>
            <person name="Li Z."/>
            <person name="Shi J."/>
            <person name="Tocheva E.I."/>
            <person name="Muller A."/>
            <person name="Dobro M.J."/>
            <person name="Jensen G.J."/>
        </authorList>
    </citation>
    <scope>NUCLEOTIDE SEQUENCE [LARGE SCALE GENOMIC DNA]</scope>
    <source>
        <strain evidence="9 10">DSM 6540</strain>
    </source>
</reference>
<dbReference type="GO" id="GO:0005886">
    <property type="term" value="C:plasma membrane"/>
    <property type="evidence" value="ECO:0007669"/>
    <property type="project" value="UniProtKB-SubCell"/>
</dbReference>
<evidence type="ECO:0000313" key="10">
    <source>
        <dbReference type="Proteomes" id="UP000003240"/>
    </source>
</evidence>
<dbReference type="RefSeq" id="WP_004097447.1">
    <property type="nucleotide sequence ID" value="NZ_AFGF01000162.1"/>
</dbReference>
<organism evidence="9 10">
    <name type="scientific">Acetonema longum DSM 6540</name>
    <dbReference type="NCBI Taxonomy" id="1009370"/>
    <lineage>
        <taxon>Bacteria</taxon>
        <taxon>Bacillati</taxon>
        <taxon>Bacillota</taxon>
        <taxon>Negativicutes</taxon>
        <taxon>Acetonemataceae</taxon>
        <taxon>Acetonema</taxon>
    </lineage>
</organism>
<evidence type="ECO:0000256" key="4">
    <source>
        <dbReference type="ARBA" id="ARBA00022475"/>
    </source>
</evidence>
<comment type="caution">
    <text evidence="9">The sequence shown here is derived from an EMBL/GenBank/DDBJ whole genome shotgun (WGS) entry which is preliminary data.</text>
</comment>
<feature type="transmembrane region" description="Helical" evidence="8">
    <location>
        <begin position="21"/>
        <end position="45"/>
    </location>
</feature>
<feature type="transmembrane region" description="Helical" evidence="8">
    <location>
        <begin position="164"/>
        <end position="186"/>
    </location>
</feature>
<dbReference type="GO" id="GO:0033214">
    <property type="term" value="P:siderophore-iron import into cell"/>
    <property type="evidence" value="ECO:0007669"/>
    <property type="project" value="TreeGrafter"/>
</dbReference>
<dbReference type="PANTHER" id="PTHR30472">
    <property type="entry name" value="FERRIC ENTEROBACTIN TRANSPORT SYSTEM PERMEASE PROTEIN"/>
    <property type="match status" value="1"/>
</dbReference>
<comment type="subcellular location">
    <subcellularLocation>
        <location evidence="1">Cell membrane</location>
        <topology evidence="1">Multi-pass membrane protein</topology>
    </subcellularLocation>
</comment>
<keyword evidence="7 8" id="KW-0472">Membrane</keyword>
<comment type="similarity">
    <text evidence="2">Belongs to the binding-protein-dependent transport system permease family. FecCD subfamily.</text>
</comment>
<protein>
    <submittedName>
        <fullName evidence="9">Ferrichrome ABC transporter, permease protein FhuG</fullName>
    </submittedName>
</protein>
<proteinExistence type="inferred from homology"/>
<feature type="transmembrane region" description="Helical" evidence="8">
    <location>
        <begin position="127"/>
        <end position="152"/>
    </location>
</feature>
<gene>
    <name evidence="9" type="ORF">ALO_15917</name>
</gene>
<evidence type="ECO:0000256" key="7">
    <source>
        <dbReference type="ARBA" id="ARBA00023136"/>
    </source>
</evidence>
<dbReference type="OrthoDB" id="9792889at2"/>
<evidence type="ECO:0000256" key="8">
    <source>
        <dbReference type="SAM" id="Phobius"/>
    </source>
</evidence>
<dbReference type="STRING" id="1009370.ALO_15917"/>
<feature type="transmembrane region" description="Helical" evidence="8">
    <location>
        <begin position="74"/>
        <end position="91"/>
    </location>
</feature>
<feature type="transmembrane region" description="Helical" evidence="8">
    <location>
        <begin position="292"/>
        <end position="313"/>
    </location>
</feature>
<feature type="transmembrane region" description="Helical" evidence="8">
    <location>
        <begin position="206"/>
        <end position="225"/>
    </location>
</feature>
<feature type="transmembrane region" description="Helical" evidence="8">
    <location>
        <begin position="103"/>
        <end position="121"/>
    </location>
</feature>
<evidence type="ECO:0000256" key="1">
    <source>
        <dbReference type="ARBA" id="ARBA00004651"/>
    </source>
</evidence>
<keyword evidence="4" id="KW-1003">Cell membrane</keyword>
<dbReference type="FunFam" id="1.10.3470.10:FF:000001">
    <property type="entry name" value="Vitamin B12 ABC transporter permease BtuC"/>
    <property type="match status" value="1"/>
</dbReference>
<accession>F7NM56</accession>
<dbReference type="InterPro" id="IPR037294">
    <property type="entry name" value="ABC_BtuC-like"/>
</dbReference>
<dbReference type="PANTHER" id="PTHR30472:SF64">
    <property type="entry name" value="IRON(3+)-HYDROXAMATE IMPORT SYSTEM PERMEASE PROTEIN FHUG"/>
    <property type="match status" value="1"/>
</dbReference>
<evidence type="ECO:0000256" key="5">
    <source>
        <dbReference type="ARBA" id="ARBA00022692"/>
    </source>
</evidence>
<evidence type="ECO:0000256" key="6">
    <source>
        <dbReference type="ARBA" id="ARBA00022989"/>
    </source>
</evidence>
<dbReference type="AlphaFoldDB" id="F7NM56"/>
<dbReference type="Gene3D" id="1.10.3470.10">
    <property type="entry name" value="ABC transporter involved in vitamin B12 uptake, BtuC"/>
    <property type="match status" value="1"/>
</dbReference>
<dbReference type="CDD" id="cd06550">
    <property type="entry name" value="TM_ABC_iron-siderophores_like"/>
    <property type="match status" value="1"/>
</dbReference>
<dbReference type="eggNOG" id="COG0609">
    <property type="taxonomic scope" value="Bacteria"/>
</dbReference>
<dbReference type="SUPFAM" id="SSF81345">
    <property type="entry name" value="ABC transporter involved in vitamin B12 uptake, BtuC"/>
    <property type="match status" value="1"/>
</dbReference>
<sequence>MAERQTNHELYQRKIALRHAVIVASCAALLILSLIVSMNIGYIPLSPMDTLRTLMGDGTERETLILFQFRLPRILISVLVGAGLALSGCIVQGISRNALADPGLLGIHAGAGLMVILYVLFFGAQSFLSVLTLPFLALTGAGITAVMIYVLAFKPSDGVALLRLILTGLAVQAGISALTTVLVVKLDDTQFDFVALWQAGSIWGSNWKFILALLPWMLLLIPYVLMQSRVLDVLSFGDETAVSLGLGVEKERRRLLAAAVALAAVCVAVSGSIGFIGLIAPHLARRLVGPKHVILLPACGLIGAALLSAADTLARGIMQPAEIPAGIMAAMIGAPYFLYLLARTR</sequence>
<keyword evidence="10" id="KW-1185">Reference proteome</keyword>